<protein>
    <recommendedName>
        <fullName evidence="3">Lipoprotein</fullName>
    </recommendedName>
</protein>
<comment type="caution">
    <text evidence="1">The sequence shown here is derived from an EMBL/GenBank/DDBJ whole genome shotgun (WGS) entry which is preliminary data.</text>
</comment>
<dbReference type="EMBL" id="JACWFH010000027">
    <property type="protein sequence ID" value="MBY0098784.1"/>
    <property type="molecule type" value="Genomic_DNA"/>
</dbReference>
<sequence>MKKVLLNTLATGVLLGCSSTDIEQYVEVKPNNQEIEEPKIRKEQYDVVWGTYDNEWVYSDEWTGEGFENFDEAMNVLDQCMTESEEETKSVYTIIYKITSQKKGNLKRVTREIKITQSSEVGYF</sequence>
<evidence type="ECO:0000313" key="1">
    <source>
        <dbReference type="EMBL" id="MBY0098784.1"/>
    </source>
</evidence>
<evidence type="ECO:0000313" key="2">
    <source>
        <dbReference type="Proteomes" id="UP000769780"/>
    </source>
</evidence>
<accession>A0ABS7K946</accession>
<proteinExistence type="predicted"/>
<gene>
    <name evidence="1" type="ORF">H0185_18625</name>
</gene>
<name>A0ABS7K946_9BACI</name>
<dbReference type="Proteomes" id="UP000769780">
    <property type="component" value="Unassembled WGS sequence"/>
</dbReference>
<dbReference type="RefSeq" id="WP_221875001.1">
    <property type="nucleotide sequence ID" value="NZ_JACWFH010000027.1"/>
</dbReference>
<organism evidence="1 2">
    <name type="scientific">Mesobacillus maritimus</name>
    <dbReference type="NCBI Taxonomy" id="1643336"/>
    <lineage>
        <taxon>Bacteria</taxon>
        <taxon>Bacillati</taxon>
        <taxon>Bacillota</taxon>
        <taxon>Bacilli</taxon>
        <taxon>Bacillales</taxon>
        <taxon>Bacillaceae</taxon>
        <taxon>Mesobacillus</taxon>
    </lineage>
</organism>
<dbReference type="PROSITE" id="PS51257">
    <property type="entry name" value="PROKAR_LIPOPROTEIN"/>
    <property type="match status" value="1"/>
</dbReference>
<keyword evidence="2" id="KW-1185">Reference proteome</keyword>
<reference evidence="1 2" key="1">
    <citation type="submission" date="2020-07" db="EMBL/GenBank/DDBJ databases">
        <title>Fungal Genomes of the International Space Station.</title>
        <authorList>
            <person name="Seuylemezian A."/>
            <person name="Singh N.K."/>
            <person name="Wood J."/>
            <person name="Venkateswaran K."/>
        </authorList>
    </citation>
    <scope>NUCLEOTIDE SEQUENCE [LARGE SCALE GENOMIC DNA]</scope>
    <source>
        <strain evidence="1 2">PL-B2</strain>
    </source>
</reference>
<evidence type="ECO:0008006" key="3">
    <source>
        <dbReference type="Google" id="ProtNLM"/>
    </source>
</evidence>